<gene>
    <name evidence="7" type="ORF">AAME72_04130</name>
</gene>
<feature type="transmembrane region" description="Helical" evidence="5">
    <location>
        <begin position="12"/>
        <end position="42"/>
    </location>
</feature>
<sequence>MSNVIWIGSAVVLAIAATILACAGNAGVVLAGLAIVALLITLGFPRARAVFFAAAGCLLIVFASSVFIPDDGATASIALRVAGTVLLVGGAIQSAAHGFTASRAERRLVFAWLMTLLVPVALYITLATIPHSMWATFLSYGIGVILMAAIVTSSAPQLASGTLRQAVVLALATTIIASLLAGFLIPDLAIEQGRLRGVLNNANLLGFYAFLLGVVALTLVKRAPARWGLLGVSAITLLWTASRASTLALVIAVIVLILFTRFATGVLVAGALALVGVCVGLVWPNFFDLFDGIVRGNNSRSGSWDVAVSALNLSPWSGVGLGNEASIIASSPLRAAADAGYPGLITIAILWLAMLVLSARIGGRVFALTVAAVIHSCFEGWLLSPVGPMILIFAMTWLTIADLDIGRRNAPLASSTPTGLPEFRPQRATA</sequence>
<feature type="transmembrane region" description="Helical" evidence="5">
    <location>
        <begin position="339"/>
        <end position="358"/>
    </location>
</feature>
<evidence type="ECO:0000256" key="5">
    <source>
        <dbReference type="SAM" id="Phobius"/>
    </source>
</evidence>
<feature type="transmembrane region" description="Helical" evidence="5">
    <location>
        <begin position="202"/>
        <end position="220"/>
    </location>
</feature>
<evidence type="ECO:0000256" key="2">
    <source>
        <dbReference type="ARBA" id="ARBA00022692"/>
    </source>
</evidence>
<keyword evidence="4 5" id="KW-0472">Membrane</keyword>
<name>A0AAU7GEX3_9MICO</name>
<dbReference type="GO" id="GO:0016020">
    <property type="term" value="C:membrane"/>
    <property type="evidence" value="ECO:0007669"/>
    <property type="project" value="UniProtKB-SubCell"/>
</dbReference>
<evidence type="ECO:0000256" key="4">
    <source>
        <dbReference type="ARBA" id="ARBA00023136"/>
    </source>
</evidence>
<dbReference type="AlphaFoldDB" id="A0AAU7GEX3"/>
<reference evidence="7" key="1">
    <citation type="submission" date="2024-05" db="EMBL/GenBank/DDBJ databases">
        <title>The Natural Products Discovery Center: Release of the First 8490 Sequenced Strains for Exploring Actinobacteria Biosynthetic Diversity.</title>
        <authorList>
            <person name="Kalkreuter E."/>
            <person name="Kautsar S.A."/>
            <person name="Yang D."/>
            <person name="Bader C.D."/>
            <person name="Teijaro C.N."/>
            <person name="Fluegel L."/>
            <person name="Davis C.M."/>
            <person name="Simpson J.R."/>
            <person name="Lauterbach L."/>
            <person name="Steele A.D."/>
            <person name="Gui C."/>
            <person name="Meng S."/>
            <person name="Li G."/>
            <person name="Viehrig K."/>
            <person name="Ye F."/>
            <person name="Su P."/>
            <person name="Kiefer A.F."/>
            <person name="Nichols A."/>
            <person name="Cepeda A.J."/>
            <person name="Yan W."/>
            <person name="Fan B."/>
            <person name="Jiang Y."/>
            <person name="Adhikari A."/>
            <person name="Zheng C.-J."/>
            <person name="Schuster L."/>
            <person name="Cowan T.M."/>
            <person name="Smanski M.J."/>
            <person name="Chevrette M.G."/>
            <person name="de Carvalho L.P.S."/>
            <person name="Shen B."/>
        </authorList>
    </citation>
    <scope>NUCLEOTIDE SEQUENCE</scope>
    <source>
        <strain evidence="7">NPDC080035</strain>
    </source>
</reference>
<feature type="transmembrane region" description="Helical" evidence="5">
    <location>
        <begin position="266"/>
        <end position="290"/>
    </location>
</feature>
<feature type="domain" description="O-antigen ligase-related" evidence="6">
    <location>
        <begin position="231"/>
        <end position="326"/>
    </location>
</feature>
<proteinExistence type="predicted"/>
<dbReference type="InterPro" id="IPR007016">
    <property type="entry name" value="O-antigen_ligase-rel_domated"/>
</dbReference>
<feature type="transmembrane region" description="Helical" evidence="5">
    <location>
        <begin position="227"/>
        <end position="260"/>
    </location>
</feature>
<keyword evidence="7" id="KW-0436">Ligase</keyword>
<dbReference type="EMBL" id="CP157390">
    <property type="protein sequence ID" value="XBM49049.1"/>
    <property type="molecule type" value="Genomic_DNA"/>
</dbReference>
<dbReference type="GO" id="GO:0016874">
    <property type="term" value="F:ligase activity"/>
    <property type="evidence" value="ECO:0007669"/>
    <property type="project" value="UniProtKB-KW"/>
</dbReference>
<keyword evidence="2 5" id="KW-0812">Transmembrane</keyword>
<dbReference type="RefSeq" id="WP_348788969.1">
    <property type="nucleotide sequence ID" value="NZ_CP157390.1"/>
</dbReference>
<feature type="transmembrane region" description="Helical" evidence="5">
    <location>
        <begin position="167"/>
        <end position="190"/>
    </location>
</feature>
<keyword evidence="3 5" id="KW-1133">Transmembrane helix</keyword>
<feature type="transmembrane region" description="Helical" evidence="5">
    <location>
        <begin position="389"/>
        <end position="405"/>
    </location>
</feature>
<feature type="transmembrane region" description="Helical" evidence="5">
    <location>
        <begin position="132"/>
        <end position="155"/>
    </location>
</feature>
<dbReference type="Pfam" id="PF04932">
    <property type="entry name" value="Wzy_C"/>
    <property type="match status" value="1"/>
</dbReference>
<organism evidence="7">
    <name type="scientific">Leifsonia sp. NPDC080035</name>
    <dbReference type="NCBI Taxonomy" id="3143936"/>
    <lineage>
        <taxon>Bacteria</taxon>
        <taxon>Bacillati</taxon>
        <taxon>Actinomycetota</taxon>
        <taxon>Actinomycetes</taxon>
        <taxon>Micrococcales</taxon>
        <taxon>Microbacteriaceae</taxon>
        <taxon>Leifsonia</taxon>
    </lineage>
</organism>
<feature type="transmembrane region" description="Helical" evidence="5">
    <location>
        <begin position="49"/>
        <end position="68"/>
    </location>
</feature>
<evidence type="ECO:0000259" key="6">
    <source>
        <dbReference type="Pfam" id="PF04932"/>
    </source>
</evidence>
<feature type="transmembrane region" description="Helical" evidence="5">
    <location>
        <begin position="74"/>
        <end position="96"/>
    </location>
</feature>
<feature type="transmembrane region" description="Helical" evidence="5">
    <location>
        <begin position="108"/>
        <end position="126"/>
    </location>
</feature>
<accession>A0AAU7GEX3</accession>
<comment type="subcellular location">
    <subcellularLocation>
        <location evidence="1">Membrane</location>
        <topology evidence="1">Multi-pass membrane protein</topology>
    </subcellularLocation>
</comment>
<protein>
    <submittedName>
        <fullName evidence="7">O-antigen ligase family protein</fullName>
    </submittedName>
</protein>
<evidence type="ECO:0000256" key="1">
    <source>
        <dbReference type="ARBA" id="ARBA00004141"/>
    </source>
</evidence>
<evidence type="ECO:0000313" key="7">
    <source>
        <dbReference type="EMBL" id="XBM49049.1"/>
    </source>
</evidence>
<evidence type="ECO:0000256" key="3">
    <source>
        <dbReference type="ARBA" id="ARBA00022989"/>
    </source>
</evidence>